<reference evidence="1 2" key="1">
    <citation type="journal article" date="2018" name="Nat. Ecol. Evol.">
        <title>Pezizomycetes genomes reveal the molecular basis of ectomycorrhizal truffle lifestyle.</title>
        <authorList>
            <person name="Murat C."/>
            <person name="Payen T."/>
            <person name="Noel B."/>
            <person name="Kuo A."/>
            <person name="Morin E."/>
            <person name="Chen J."/>
            <person name="Kohler A."/>
            <person name="Krizsan K."/>
            <person name="Balestrini R."/>
            <person name="Da Silva C."/>
            <person name="Montanini B."/>
            <person name="Hainaut M."/>
            <person name="Levati E."/>
            <person name="Barry K.W."/>
            <person name="Belfiori B."/>
            <person name="Cichocki N."/>
            <person name="Clum A."/>
            <person name="Dockter R.B."/>
            <person name="Fauchery L."/>
            <person name="Guy J."/>
            <person name="Iotti M."/>
            <person name="Le Tacon F."/>
            <person name="Lindquist E.A."/>
            <person name="Lipzen A."/>
            <person name="Malagnac F."/>
            <person name="Mello A."/>
            <person name="Molinier V."/>
            <person name="Miyauchi S."/>
            <person name="Poulain J."/>
            <person name="Riccioni C."/>
            <person name="Rubini A."/>
            <person name="Sitrit Y."/>
            <person name="Splivallo R."/>
            <person name="Traeger S."/>
            <person name="Wang M."/>
            <person name="Zifcakova L."/>
            <person name="Wipf D."/>
            <person name="Zambonelli A."/>
            <person name="Paolocci F."/>
            <person name="Nowrousian M."/>
            <person name="Ottonello S."/>
            <person name="Baldrian P."/>
            <person name="Spatafora J.W."/>
            <person name="Henrissat B."/>
            <person name="Nagy L.G."/>
            <person name="Aury J.M."/>
            <person name="Wincker P."/>
            <person name="Grigoriev I.V."/>
            <person name="Bonfante P."/>
            <person name="Martin F.M."/>
        </authorList>
    </citation>
    <scope>NUCLEOTIDE SEQUENCE [LARGE SCALE GENOMIC DNA]</scope>
    <source>
        <strain evidence="1 2">RN42</strain>
    </source>
</reference>
<sequence length="246" mass="26636">MPSRRVKAPKPARTSYTRPYLDGISKSRQRRIADDIRKATDIQQDALLRRQVETETACQELLPHQGKCRFQVRQLALSSNAELGQTPSFPLVLELDVTSKTTGSCNSQIFSIPNVITGKAIIYEGIHGERCRLVRIRNSTSTAGTADIPMPFTVHLSKYDHVEEEAVMIGDYSSNNDAESLGHLLALLNHHEVYGEIVGVEFGKISGGNGCAEDGCGGMGCGCGSGPGAACVVVEWEASKRCGPFI</sequence>
<evidence type="ECO:0000313" key="1">
    <source>
        <dbReference type="EMBL" id="RPA74838.1"/>
    </source>
</evidence>
<protein>
    <submittedName>
        <fullName evidence="1">Uncharacterized protein</fullName>
    </submittedName>
</protein>
<dbReference type="EMBL" id="ML119779">
    <property type="protein sequence ID" value="RPA74838.1"/>
    <property type="molecule type" value="Genomic_DNA"/>
</dbReference>
<evidence type="ECO:0000313" key="2">
    <source>
        <dbReference type="Proteomes" id="UP000275078"/>
    </source>
</evidence>
<proteinExistence type="predicted"/>
<dbReference type="Proteomes" id="UP000275078">
    <property type="component" value="Unassembled WGS sequence"/>
</dbReference>
<keyword evidence="2" id="KW-1185">Reference proteome</keyword>
<accession>A0A3N4HQR9</accession>
<gene>
    <name evidence="1" type="ORF">BJ508DRAFT_418420</name>
</gene>
<dbReference type="AlphaFoldDB" id="A0A3N4HQR9"/>
<name>A0A3N4HQR9_ASCIM</name>
<organism evidence="1 2">
    <name type="scientific">Ascobolus immersus RN42</name>
    <dbReference type="NCBI Taxonomy" id="1160509"/>
    <lineage>
        <taxon>Eukaryota</taxon>
        <taxon>Fungi</taxon>
        <taxon>Dikarya</taxon>
        <taxon>Ascomycota</taxon>
        <taxon>Pezizomycotina</taxon>
        <taxon>Pezizomycetes</taxon>
        <taxon>Pezizales</taxon>
        <taxon>Ascobolaceae</taxon>
        <taxon>Ascobolus</taxon>
    </lineage>
</organism>